<gene>
    <name evidence="5" type="ORF">BR63_17690</name>
</gene>
<dbReference type="InterPro" id="IPR000524">
    <property type="entry name" value="Tscrpt_reg_HTH_GntR"/>
</dbReference>
<dbReference type="InterPro" id="IPR036390">
    <property type="entry name" value="WH_DNA-bd_sf"/>
</dbReference>
<dbReference type="PRINTS" id="PR00035">
    <property type="entry name" value="HTHGNTR"/>
</dbReference>
<keyword evidence="6" id="KW-1185">Reference proteome</keyword>
<accession>A0A7G6E774</accession>
<dbReference type="InterPro" id="IPR011711">
    <property type="entry name" value="GntR_C"/>
</dbReference>
<dbReference type="PANTHER" id="PTHR43537">
    <property type="entry name" value="TRANSCRIPTIONAL REGULATOR, GNTR FAMILY"/>
    <property type="match status" value="1"/>
</dbReference>
<dbReference type="InterPro" id="IPR036388">
    <property type="entry name" value="WH-like_DNA-bd_sf"/>
</dbReference>
<sequence>MDFKPIKTKKIYEEIVEQIRHLINSGNLAPGDKLLSERELSEQLKVSRASVREALSALEIMGLIEVRPGEGTFIRQTTVDSIIGPLALILSIEKDTVMELLEVRKILEVETAGLAAERGTPEEIEIMGESLKQMKLDLEQNKLGEEADHKFHFAIAVAAHNSILLRLMNTISDTMKQSLRTSRQRLYLTPGTPERLYKEHKGIYDAIAASNPRLARERMYDHLLGVEKQMMETIDFNK</sequence>
<dbReference type="Gene3D" id="1.10.10.10">
    <property type="entry name" value="Winged helix-like DNA-binding domain superfamily/Winged helix DNA-binding domain"/>
    <property type="match status" value="1"/>
</dbReference>
<dbReference type="GO" id="GO:0003677">
    <property type="term" value="F:DNA binding"/>
    <property type="evidence" value="ECO:0007669"/>
    <property type="project" value="UniProtKB-KW"/>
</dbReference>
<dbReference type="GO" id="GO:0003700">
    <property type="term" value="F:DNA-binding transcription factor activity"/>
    <property type="evidence" value="ECO:0007669"/>
    <property type="project" value="InterPro"/>
</dbReference>
<reference evidence="5 6" key="1">
    <citation type="journal article" date="2019" name="Front. Microbiol.">
        <title>Thermoanaerosceptrum fracticalcis gen. nov. sp. nov., a Novel Fumarate-Fermenting Microorganism From a Deep Fractured Carbonate Aquifer of the US Great Basin.</title>
        <authorList>
            <person name="Hamilton-Brehm S.D."/>
            <person name="Stewart L.E."/>
            <person name="Zavarin M."/>
            <person name="Caldwell M."/>
            <person name="Lawson P.A."/>
            <person name="Onstott T.C."/>
            <person name="Grzymski J."/>
            <person name="Neveux I."/>
            <person name="Lollar B.S."/>
            <person name="Russell C.E."/>
            <person name="Moser D.P."/>
        </authorList>
    </citation>
    <scope>NUCLEOTIDE SEQUENCE [LARGE SCALE GENOMIC DNA]</scope>
    <source>
        <strain evidence="5 6">DRI-13</strain>
    </source>
</reference>
<organism evidence="5 6">
    <name type="scientific">Thermanaerosceptrum fracticalcis</name>
    <dbReference type="NCBI Taxonomy" id="1712410"/>
    <lineage>
        <taxon>Bacteria</taxon>
        <taxon>Bacillati</taxon>
        <taxon>Bacillota</taxon>
        <taxon>Clostridia</taxon>
        <taxon>Eubacteriales</taxon>
        <taxon>Peptococcaceae</taxon>
        <taxon>Thermanaerosceptrum</taxon>
    </lineage>
</organism>
<dbReference type="PANTHER" id="PTHR43537:SF5">
    <property type="entry name" value="UXU OPERON TRANSCRIPTIONAL REGULATOR"/>
    <property type="match status" value="1"/>
</dbReference>
<feature type="domain" description="HTH gntR-type" evidence="4">
    <location>
        <begin position="9"/>
        <end position="77"/>
    </location>
</feature>
<dbReference type="Proteomes" id="UP000515847">
    <property type="component" value="Chromosome"/>
</dbReference>
<dbReference type="SUPFAM" id="SSF46785">
    <property type="entry name" value="Winged helix' DNA-binding domain"/>
    <property type="match status" value="1"/>
</dbReference>
<dbReference type="EMBL" id="CP045798">
    <property type="protein sequence ID" value="QNB47928.1"/>
    <property type="molecule type" value="Genomic_DNA"/>
</dbReference>
<dbReference type="OrthoDB" id="9799482at2"/>
<dbReference type="InterPro" id="IPR008920">
    <property type="entry name" value="TF_FadR/GntR_C"/>
</dbReference>
<dbReference type="Pfam" id="PF00392">
    <property type="entry name" value="GntR"/>
    <property type="match status" value="1"/>
</dbReference>
<evidence type="ECO:0000313" key="6">
    <source>
        <dbReference type="Proteomes" id="UP000515847"/>
    </source>
</evidence>
<name>A0A7G6E774_THEFR</name>
<dbReference type="AlphaFoldDB" id="A0A7G6E774"/>
<evidence type="ECO:0000256" key="1">
    <source>
        <dbReference type="ARBA" id="ARBA00023015"/>
    </source>
</evidence>
<dbReference type="RefSeq" id="WP_034424749.1">
    <property type="nucleotide sequence ID" value="NZ_CP045798.1"/>
</dbReference>
<keyword evidence="2" id="KW-0238">DNA-binding</keyword>
<evidence type="ECO:0000256" key="2">
    <source>
        <dbReference type="ARBA" id="ARBA00023125"/>
    </source>
</evidence>
<evidence type="ECO:0000256" key="3">
    <source>
        <dbReference type="ARBA" id="ARBA00023163"/>
    </source>
</evidence>
<evidence type="ECO:0000259" key="4">
    <source>
        <dbReference type="PROSITE" id="PS50949"/>
    </source>
</evidence>
<protein>
    <submittedName>
        <fullName evidence="5">FCD domain-containing protein</fullName>
    </submittedName>
</protein>
<keyword evidence="1" id="KW-0805">Transcription regulation</keyword>
<evidence type="ECO:0000313" key="5">
    <source>
        <dbReference type="EMBL" id="QNB47928.1"/>
    </source>
</evidence>
<dbReference type="SMART" id="SM00345">
    <property type="entry name" value="HTH_GNTR"/>
    <property type="match status" value="1"/>
</dbReference>
<dbReference type="KEGG" id="tfr:BR63_17690"/>
<dbReference type="Pfam" id="PF07729">
    <property type="entry name" value="FCD"/>
    <property type="match status" value="1"/>
</dbReference>
<dbReference type="Gene3D" id="1.20.120.530">
    <property type="entry name" value="GntR ligand-binding domain-like"/>
    <property type="match status" value="1"/>
</dbReference>
<proteinExistence type="predicted"/>
<dbReference type="CDD" id="cd07377">
    <property type="entry name" value="WHTH_GntR"/>
    <property type="match status" value="1"/>
</dbReference>
<dbReference type="PROSITE" id="PS50949">
    <property type="entry name" value="HTH_GNTR"/>
    <property type="match status" value="1"/>
</dbReference>
<dbReference type="SUPFAM" id="SSF48008">
    <property type="entry name" value="GntR ligand-binding domain-like"/>
    <property type="match status" value="1"/>
</dbReference>
<dbReference type="SMART" id="SM00895">
    <property type="entry name" value="FCD"/>
    <property type="match status" value="1"/>
</dbReference>
<keyword evidence="3" id="KW-0804">Transcription</keyword>